<protein>
    <submittedName>
        <fullName evidence="1">Uncharacterized protein</fullName>
    </submittedName>
</protein>
<gene>
    <name evidence="1" type="ORF">GHK48_13230</name>
</gene>
<organism evidence="1 2">
    <name type="scientific">Rhizobium fredii</name>
    <name type="common">Sinorhizobium fredii</name>
    <dbReference type="NCBI Taxonomy" id="380"/>
    <lineage>
        <taxon>Bacteria</taxon>
        <taxon>Pseudomonadati</taxon>
        <taxon>Pseudomonadota</taxon>
        <taxon>Alphaproteobacteria</taxon>
        <taxon>Hyphomicrobiales</taxon>
        <taxon>Rhizobiaceae</taxon>
        <taxon>Sinorhizobium/Ensifer group</taxon>
        <taxon>Sinorhizobium</taxon>
    </lineage>
</organism>
<evidence type="ECO:0000313" key="1">
    <source>
        <dbReference type="EMBL" id="MQX09212.1"/>
    </source>
</evidence>
<proteinExistence type="predicted"/>
<name>A0A844AAW2_RHIFR</name>
<sequence length="108" mass="12455">MEINDDILADGILTLEQPLAQPLGSKTIGRFWLNRVSEIGEDESGFHLFRFVGTRSFPNGSELQFWQGWNGLYCTRIGRREYLRFCGDIDIEAVCYSDVFPECDEWPV</sequence>
<accession>A0A844AAW2</accession>
<dbReference type="RefSeq" id="WP_141321978.1">
    <property type="nucleotide sequence ID" value="NZ_BJNI01000006.1"/>
</dbReference>
<dbReference type="Proteomes" id="UP000466694">
    <property type="component" value="Unassembled WGS sequence"/>
</dbReference>
<reference evidence="1 2" key="1">
    <citation type="journal article" date="2013" name="Genome Biol.">
        <title>Comparative genomics of the core and accessory genomes of 48 Sinorhizobium strains comprising five genospecies.</title>
        <authorList>
            <person name="Sugawara M."/>
            <person name="Epstein B."/>
            <person name="Badgley B.D."/>
            <person name="Unno T."/>
            <person name="Xu L."/>
            <person name="Reese J."/>
            <person name="Gyaneshwar P."/>
            <person name="Denny R."/>
            <person name="Mudge J."/>
            <person name="Bharti A.K."/>
            <person name="Farmer A.D."/>
            <person name="May G.D."/>
            <person name="Woodward J.E."/>
            <person name="Medigue C."/>
            <person name="Vallenet D."/>
            <person name="Lajus A."/>
            <person name="Rouy Z."/>
            <person name="Martinez-Vaz B."/>
            <person name="Tiffin P."/>
            <person name="Young N.D."/>
            <person name="Sadowsky M.J."/>
        </authorList>
    </citation>
    <scope>NUCLEOTIDE SEQUENCE [LARGE SCALE GENOMIC DNA]</scope>
    <source>
        <strain evidence="1 2">USDA205</strain>
    </source>
</reference>
<dbReference type="AlphaFoldDB" id="A0A844AAW2"/>
<dbReference type="EMBL" id="WISZ01000109">
    <property type="protein sequence ID" value="MQX09212.1"/>
    <property type="molecule type" value="Genomic_DNA"/>
</dbReference>
<evidence type="ECO:0000313" key="2">
    <source>
        <dbReference type="Proteomes" id="UP000466694"/>
    </source>
</evidence>
<comment type="caution">
    <text evidence="1">The sequence shown here is derived from an EMBL/GenBank/DDBJ whole genome shotgun (WGS) entry which is preliminary data.</text>
</comment>